<evidence type="ECO:0000313" key="1">
    <source>
        <dbReference type="EMBL" id="ADM79926.1"/>
    </source>
</evidence>
<dbReference type="RefSeq" id="YP_003969372.1">
    <property type="nucleotide sequence ID" value="NC_014636.1"/>
</dbReference>
<reference evidence="1 2" key="1">
    <citation type="journal article" date="2012" name="Vet. Microbiol.">
        <title>Complete genome sequence and characterization of a broad-host range T4-like bacteriophage phiAS5 infecting Aeromonas salmonicida subsp. salmonicida.</title>
        <authorList>
            <person name="Kim J.H."/>
            <person name="Son J.S."/>
            <person name="Choi Y.J."/>
            <person name="Choresca C.H.Jr."/>
            <person name="Shin S.P."/>
            <person name="Han J.E."/>
            <person name="Jun J.W."/>
            <person name="Park S.C."/>
        </authorList>
    </citation>
    <scope>NUCLEOTIDE SEQUENCE [LARGE SCALE GENOMIC DNA]</scope>
</reference>
<gene>
    <name evidence="1" type="ORF">phiAS5_ORF0083</name>
</gene>
<protein>
    <submittedName>
        <fullName evidence="1">Uncharacterized protein</fullName>
    </submittedName>
</protein>
<sequence>MHEFMIKIGYTLISNKEEFTKFCEQYNFGRWLFMDRDYEEHEFPLYMKEVMTEDNGYGQGVLNFSTVKPELVK</sequence>
<proteinExistence type="predicted"/>
<dbReference type="KEGG" id="vg:9861490"/>
<keyword evidence="2" id="KW-1185">Reference proteome</keyword>
<dbReference type="EMBL" id="HM452126">
    <property type="protein sequence ID" value="ADM79926.1"/>
    <property type="molecule type" value="Genomic_DNA"/>
</dbReference>
<dbReference type="OrthoDB" id="29234at10239"/>
<evidence type="ECO:0000313" key="2">
    <source>
        <dbReference type="Proteomes" id="UP000002236"/>
    </source>
</evidence>
<accession>E1A2I0</accession>
<dbReference type="GeneID" id="9861490"/>
<organism evidence="1 2">
    <name type="scientific">Aeromonas phage phiAS5</name>
    <dbReference type="NCBI Taxonomy" id="879630"/>
    <lineage>
        <taxon>Viruses</taxon>
        <taxon>Duplodnaviria</taxon>
        <taxon>Heunggongvirae</taxon>
        <taxon>Uroviricota</taxon>
        <taxon>Caudoviricetes</taxon>
        <taxon>Pantevenvirales</taxon>
        <taxon>Straboviridae</taxon>
        <taxon>Chrysonvirus</taxon>
        <taxon>Chrysonvirus as5</taxon>
    </lineage>
</organism>
<dbReference type="Proteomes" id="UP000002236">
    <property type="component" value="Segment"/>
</dbReference>
<name>E1A2I0_9CAUD</name>